<name>A0ABV2IY05_9HYPH</name>
<feature type="transmembrane region" description="Helical" evidence="1">
    <location>
        <begin position="23"/>
        <end position="46"/>
    </location>
</feature>
<keyword evidence="1" id="KW-0472">Membrane</keyword>
<evidence type="ECO:0000313" key="3">
    <source>
        <dbReference type="Proteomes" id="UP001549047"/>
    </source>
</evidence>
<accession>A0ABV2IY05</accession>
<gene>
    <name evidence="2" type="ORF">ABID16_001618</name>
</gene>
<keyword evidence="1" id="KW-1133">Transmembrane helix</keyword>
<proteinExistence type="predicted"/>
<comment type="caution">
    <text evidence="2">The sequence shown here is derived from an EMBL/GenBank/DDBJ whole genome shotgun (WGS) entry which is preliminary data.</text>
</comment>
<keyword evidence="1" id="KW-0812">Transmembrane</keyword>
<reference evidence="2 3" key="1">
    <citation type="submission" date="2024-06" db="EMBL/GenBank/DDBJ databases">
        <title>Genomic Encyclopedia of Type Strains, Phase IV (KMG-IV): sequencing the most valuable type-strain genomes for metagenomic binning, comparative biology and taxonomic classification.</title>
        <authorList>
            <person name="Goeker M."/>
        </authorList>
    </citation>
    <scope>NUCLEOTIDE SEQUENCE [LARGE SCALE GENOMIC DNA]</scope>
    <source>
        <strain evidence="2 3">DSM 29780</strain>
    </source>
</reference>
<dbReference type="Proteomes" id="UP001549047">
    <property type="component" value="Unassembled WGS sequence"/>
</dbReference>
<organism evidence="2 3">
    <name type="scientific">Rhizobium aquaticum</name>
    <dbReference type="NCBI Taxonomy" id="1549636"/>
    <lineage>
        <taxon>Bacteria</taxon>
        <taxon>Pseudomonadati</taxon>
        <taxon>Pseudomonadota</taxon>
        <taxon>Alphaproteobacteria</taxon>
        <taxon>Hyphomicrobiales</taxon>
        <taxon>Rhizobiaceae</taxon>
        <taxon>Rhizobium/Agrobacterium group</taxon>
        <taxon>Rhizobium</taxon>
    </lineage>
</organism>
<sequence length="74" mass="8144">MQAVIYNIPLFGWMLREAAEGTVTAKLLFVINCLLIWALAIVMFGFPAIIIPALAAVAGMFVILFILSWPYLGD</sequence>
<evidence type="ECO:0000256" key="1">
    <source>
        <dbReference type="SAM" id="Phobius"/>
    </source>
</evidence>
<feature type="transmembrane region" description="Helical" evidence="1">
    <location>
        <begin position="53"/>
        <end position="72"/>
    </location>
</feature>
<keyword evidence="3" id="KW-1185">Reference proteome</keyword>
<evidence type="ECO:0000313" key="2">
    <source>
        <dbReference type="EMBL" id="MET3613313.1"/>
    </source>
</evidence>
<dbReference type="RefSeq" id="WP_354555792.1">
    <property type="nucleotide sequence ID" value="NZ_JBEPMB010000001.1"/>
</dbReference>
<protein>
    <submittedName>
        <fullName evidence="2">Membrane protein</fullName>
    </submittedName>
</protein>
<dbReference type="EMBL" id="JBEPMB010000001">
    <property type="protein sequence ID" value="MET3613313.1"/>
    <property type="molecule type" value="Genomic_DNA"/>
</dbReference>